<evidence type="ECO:0000313" key="1">
    <source>
        <dbReference type="EMBL" id="KAF2462994.1"/>
    </source>
</evidence>
<accession>A0ACB6Q7Y0</accession>
<organism evidence="1 2">
    <name type="scientific">Lindgomyces ingoldianus</name>
    <dbReference type="NCBI Taxonomy" id="673940"/>
    <lineage>
        <taxon>Eukaryota</taxon>
        <taxon>Fungi</taxon>
        <taxon>Dikarya</taxon>
        <taxon>Ascomycota</taxon>
        <taxon>Pezizomycotina</taxon>
        <taxon>Dothideomycetes</taxon>
        <taxon>Pleosporomycetidae</taxon>
        <taxon>Pleosporales</taxon>
        <taxon>Lindgomycetaceae</taxon>
        <taxon>Lindgomyces</taxon>
    </lineage>
</organism>
<dbReference type="Proteomes" id="UP000799755">
    <property type="component" value="Unassembled WGS sequence"/>
</dbReference>
<proteinExistence type="predicted"/>
<reference evidence="1" key="1">
    <citation type="journal article" date="2020" name="Stud. Mycol.">
        <title>101 Dothideomycetes genomes: a test case for predicting lifestyles and emergence of pathogens.</title>
        <authorList>
            <person name="Haridas S."/>
            <person name="Albert R."/>
            <person name="Binder M."/>
            <person name="Bloem J."/>
            <person name="Labutti K."/>
            <person name="Salamov A."/>
            <person name="Andreopoulos B."/>
            <person name="Baker S."/>
            <person name="Barry K."/>
            <person name="Bills G."/>
            <person name="Bluhm B."/>
            <person name="Cannon C."/>
            <person name="Castanera R."/>
            <person name="Culley D."/>
            <person name="Daum C."/>
            <person name="Ezra D."/>
            <person name="Gonzalez J."/>
            <person name="Henrissat B."/>
            <person name="Kuo A."/>
            <person name="Liang C."/>
            <person name="Lipzen A."/>
            <person name="Lutzoni F."/>
            <person name="Magnuson J."/>
            <person name="Mondo S."/>
            <person name="Nolan M."/>
            <person name="Ohm R."/>
            <person name="Pangilinan J."/>
            <person name="Park H.-J."/>
            <person name="Ramirez L."/>
            <person name="Alfaro M."/>
            <person name="Sun H."/>
            <person name="Tritt A."/>
            <person name="Yoshinaga Y."/>
            <person name="Zwiers L.-H."/>
            <person name="Turgeon B."/>
            <person name="Goodwin S."/>
            <person name="Spatafora J."/>
            <person name="Crous P."/>
            <person name="Grigoriev I."/>
        </authorList>
    </citation>
    <scope>NUCLEOTIDE SEQUENCE</scope>
    <source>
        <strain evidence="1">ATCC 200398</strain>
    </source>
</reference>
<protein>
    <submittedName>
        <fullName evidence="1">Uncharacterized protein</fullName>
    </submittedName>
</protein>
<comment type="caution">
    <text evidence="1">The sequence shown here is derived from an EMBL/GenBank/DDBJ whole genome shotgun (WGS) entry which is preliminary data.</text>
</comment>
<evidence type="ECO:0000313" key="2">
    <source>
        <dbReference type="Proteomes" id="UP000799755"/>
    </source>
</evidence>
<dbReference type="EMBL" id="MU003555">
    <property type="protein sequence ID" value="KAF2462994.1"/>
    <property type="molecule type" value="Genomic_DNA"/>
</dbReference>
<name>A0ACB6Q7Y0_9PLEO</name>
<gene>
    <name evidence="1" type="ORF">BDR25DRAFT_246763</name>
</gene>
<sequence>MSGFGGHSTAPRGLFENGTWRSTGDCNPRNPAVHFQVKKAGANTGRWFYTCQKHKDDPTNCRFFLWDDDAKPREERALLNNSRTEPGRTAQDTPAQTQRLPEPPPPYTAEVGPSETPRKRTRTFIEGDHDENEDEFAFDQGDVALTNELEQVARDVETPRKAVRIDANTVPGRRKLPWTRAEPADGMPTPQSEPRVSKDLFPTRFSAPGSSFLTPSKYEGPDNGHSSRRTPASSPFDTPTPTRHRDAGLDSSDDDLVRDVFGLLREEDVALDEQAEKSLSSLLSKSVLRTQGIIKGREYTRLTLKAKDAKITELQHRVTTLEAELEAEKALVKHLRWQAETGHLSDS</sequence>
<keyword evidence="2" id="KW-1185">Reference proteome</keyword>